<dbReference type="Proteomes" id="UP000655589">
    <property type="component" value="Unassembled WGS sequence"/>
</dbReference>
<accession>A0A8H9L7Z1</accession>
<name>A0A8H9L7Z1_9MICO</name>
<sequence>MSGRAVRPAKRWTAPSDIAAKVRRRWDDGALLRAFAAGDPFPVLDVPVHGPSAADLGERFDEARDWLAALDAGSRGGRAYDLVSTSVGGRDLGRTEVPGRAVVTSFDQAWRLLGVLDDVAAFGRVLTTADALLPDAAVRTWVLDKPLRALALEPEWPAITAAYRWLRDNRGSGRYLRQVDAPGVDTKLVERHRAVLAELLGVSSRAAGFIADLGLSGKPTVVRLRCAPGLLGLPDVVTDVTLRLDEARQLAPRVVTQALIVENEITYLSVPVPRGGLVLWGKGFDVDQPASLPWLRNTDVTYWGDLDTHGFAILDRLRAWLPQARSVLMDRDTLLAHEGRWGREERPTSAALTRLTDAEAAVYADLVSDRYGARVRLEQERIDWAWASHRLPAGHTGGVPGELRLRR</sequence>
<evidence type="ECO:0000259" key="1">
    <source>
        <dbReference type="Pfam" id="PF09983"/>
    </source>
</evidence>
<evidence type="ECO:0000259" key="2">
    <source>
        <dbReference type="Pfam" id="PF11795"/>
    </source>
</evidence>
<dbReference type="RefSeq" id="WP_212759553.1">
    <property type="nucleotide sequence ID" value="NZ_BMPT01000016.1"/>
</dbReference>
<protein>
    <recommendedName>
        <fullName evidence="5">DUF3322 and DUF2220 domain-containing protein</fullName>
    </recommendedName>
</protein>
<keyword evidence="4" id="KW-1185">Reference proteome</keyword>
<comment type="caution">
    <text evidence="3">The sequence shown here is derived from an EMBL/GenBank/DDBJ whole genome shotgun (WGS) entry which is preliminary data.</text>
</comment>
<dbReference type="Pfam" id="PF11795">
    <property type="entry name" value="DUF3322"/>
    <property type="match status" value="1"/>
</dbReference>
<feature type="domain" description="Wadjet protein JetD C-terminal" evidence="1">
    <location>
        <begin position="214"/>
        <end position="390"/>
    </location>
</feature>
<evidence type="ECO:0008006" key="5">
    <source>
        <dbReference type="Google" id="ProtNLM"/>
    </source>
</evidence>
<dbReference type="PIRSF" id="PIRSF028408">
    <property type="entry name" value="UCP028408"/>
    <property type="match status" value="1"/>
</dbReference>
<dbReference type="InterPro" id="IPR024537">
    <property type="entry name" value="DUF3322"/>
</dbReference>
<feature type="domain" description="DUF3322" evidence="2">
    <location>
        <begin position="15"/>
        <end position="200"/>
    </location>
</feature>
<evidence type="ECO:0000313" key="3">
    <source>
        <dbReference type="EMBL" id="GGM36310.1"/>
    </source>
</evidence>
<reference evidence="3" key="1">
    <citation type="journal article" date="2014" name="Int. J. Syst. Evol. Microbiol.">
        <title>Complete genome sequence of Corynebacterium casei LMG S-19264T (=DSM 44701T), isolated from a smear-ripened cheese.</title>
        <authorList>
            <consortium name="US DOE Joint Genome Institute (JGI-PGF)"/>
            <person name="Walter F."/>
            <person name="Albersmeier A."/>
            <person name="Kalinowski J."/>
            <person name="Ruckert C."/>
        </authorList>
    </citation>
    <scope>NUCLEOTIDE SEQUENCE</scope>
    <source>
        <strain evidence="3">JCM 3051</strain>
    </source>
</reference>
<dbReference type="EMBL" id="BMPT01000016">
    <property type="protein sequence ID" value="GGM36310.1"/>
    <property type="molecule type" value="Genomic_DNA"/>
</dbReference>
<dbReference type="AlphaFoldDB" id="A0A8H9L7Z1"/>
<proteinExistence type="predicted"/>
<evidence type="ECO:0000313" key="4">
    <source>
        <dbReference type="Proteomes" id="UP000655589"/>
    </source>
</evidence>
<dbReference type="InterPro" id="IPR014544">
    <property type="entry name" value="UCP028408"/>
</dbReference>
<dbReference type="Pfam" id="PF09983">
    <property type="entry name" value="JetD_C"/>
    <property type="match status" value="1"/>
</dbReference>
<gene>
    <name evidence="3" type="ORF">GCM10010102_34650</name>
</gene>
<reference evidence="3" key="2">
    <citation type="submission" date="2020-09" db="EMBL/GenBank/DDBJ databases">
        <authorList>
            <person name="Sun Q."/>
            <person name="Ohkuma M."/>
        </authorList>
    </citation>
    <scope>NUCLEOTIDE SEQUENCE</scope>
    <source>
        <strain evidence="3">JCM 3051</strain>
    </source>
</reference>
<dbReference type="InterPro" id="IPR024534">
    <property type="entry name" value="JetD_C"/>
</dbReference>
<organism evidence="3 4">
    <name type="scientific">Promicromonospora citrea</name>
    <dbReference type="NCBI Taxonomy" id="43677"/>
    <lineage>
        <taxon>Bacteria</taxon>
        <taxon>Bacillati</taxon>
        <taxon>Actinomycetota</taxon>
        <taxon>Actinomycetes</taxon>
        <taxon>Micrococcales</taxon>
        <taxon>Promicromonosporaceae</taxon>
        <taxon>Promicromonospora</taxon>
    </lineage>
</organism>